<feature type="chain" id="PRO_5013284447" evidence="2">
    <location>
        <begin position="21"/>
        <end position="93"/>
    </location>
</feature>
<evidence type="ECO:0000313" key="4">
    <source>
        <dbReference type="Proteomes" id="UP000219452"/>
    </source>
</evidence>
<gene>
    <name evidence="3" type="ORF">SAMN06269250_0385</name>
</gene>
<organism evidence="3 4">
    <name type="scientific">Spirosoma fluviale</name>
    <dbReference type="NCBI Taxonomy" id="1597977"/>
    <lineage>
        <taxon>Bacteria</taxon>
        <taxon>Pseudomonadati</taxon>
        <taxon>Bacteroidota</taxon>
        <taxon>Cytophagia</taxon>
        <taxon>Cytophagales</taxon>
        <taxon>Cytophagaceae</taxon>
        <taxon>Spirosoma</taxon>
    </lineage>
</organism>
<feature type="signal peptide" evidence="2">
    <location>
        <begin position="1"/>
        <end position="20"/>
    </location>
</feature>
<dbReference type="EMBL" id="OCNH01000001">
    <property type="protein sequence ID" value="SOD78284.1"/>
    <property type="molecule type" value="Genomic_DNA"/>
</dbReference>
<protein>
    <submittedName>
        <fullName evidence="3">Uncharacterized protein</fullName>
    </submittedName>
</protein>
<dbReference type="Proteomes" id="UP000219452">
    <property type="component" value="Unassembled WGS sequence"/>
</dbReference>
<name>A0A286F5W4_9BACT</name>
<keyword evidence="4" id="KW-1185">Reference proteome</keyword>
<keyword evidence="2" id="KW-0732">Signal</keyword>
<evidence type="ECO:0000256" key="2">
    <source>
        <dbReference type="SAM" id="SignalP"/>
    </source>
</evidence>
<evidence type="ECO:0000256" key="1">
    <source>
        <dbReference type="SAM" id="MobiDB-lite"/>
    </source>
</evidence>
<dbReference type="RefSeq" id="WP_097124120.1">
    <property type="nucleotide sequence ID" value="NZ_OCNH01000001.1"/>
</dbReference>
<proteinExistence type="predicted"/>
<feature type="region of interest" description="Disordered" evidence="1">
    <location>
        <begin position="22"/>
        <end position="72"/>
    </location>
</feature>
<accession>A0A286F5W4</accession>
<feature type="compositionally biased region" description="Polar residues" evidence="1">
    <location>
        <begin position="55"/>
        <end position="72"/>
    </location>
</feature>
<dbReference type="AlphaFoldDB" id="A0A286F5W4"/>
<evidence type="ECO:0000313" key="3">
    <source>
        <dbReference type="EMBL" id="SOD78284.1"/>
    </source>
</evidence>
<sequence>MKFSLTACLISLAYVGYAQGVDSTKKTQPTPPSATSQQPSRPATASLMLAPKPTQPVSTFGNPSKNPVQSSYTYENGRIIGGSTTWKLGKKKD</sequence>
<reference evidence="4" key="1">
    <citation type="submission" date="2017-09" db="EMBL/GenBank/DDBJ databases">
        <authorList>
            <person name="Varghese N."/>
            <person name="Submissions S."/>
        </authorList>
    </citation>
    <scope>NUCLEOTIDE SEQUENCE [LARGE SCALE GENOMIC DNA]</scope>
    <source>
        <strain evidence="4">DSM 29961</strain>
    </source>
</reference>